<evidence type="ECO:0000313" key="2">
    <source>
        <dbReference type="Proteomes" id="UP000824107"/>
    </source>
</evidence>
<dbReference type="PANTHER" id="PTHR30289:SF1">
    <property type="entry name" value="PEBP (PHOSPHATIDYLETHANOLAMINE-BINDING PROTEIN) FAMILY PROTEIN"/>
    <property type="match status" value="1"/>
</dbReference>
<dbReference type="PANTHER" id="PTHR30289">
    <property type="entry name" value="UNCHARACTERIZED PROTEIN YBCL-RELATED"/>
    <property type="match status" value="1"/>
</dbReference>
<dbReference type="CDD" id="cd00865">
    <property type="entry name" value="PEBP_bact_arch"/>
    <property type="match status" value="1"/>
</dbReference>
<evidence type="ECO:0000313" key="1">
    <source>
        <dbReference type="EMBL" id="HIU52901.1"/>
    </source>
</evidence>
<dbReference type="SUPFAM" id="SSF49777">
    <property type="entry name" value="PEBP-like"/>
    <property type="match status" value="1"/>
</dbReference>
<name>A0A9D1M3J8_9PROT</name>
<accession>A0A9D1M3J8</accession>
<proteinExistence type="predicted"/>
<dbReference type="NCBIfam" id="TIGR00481">
    <property type="entry name" value="YbhB/YbcL family Raf kinase inhibitor-like protein"/>
    <property type="match status" value="1"/>
</dbReference>
<dbReference type="Proteomes" id="UP000824107">
    <property type="component" value="Unassembled WGS sequence"/>
</dbReference>
<protein>
    <submittedName>
        <fullName evidence="1">YbhB/YbcL family Raf kinase inhibitor-like protein</fullName>
    </submittedName>
</protein>
<dbReference type="AlphaFoldDB" id="A0A9D1M3J8"/>
<organism evidence="1 2">
    <name type="scientific">Candidatus Scatocola faecipullorum</name>
    <dbReference type="NCBI Taxonomy" id="2840917"/>
    <lineage>
        <taxon>Bacteria</taxon>
        <taxon>Pseudomonadati</taxon>
        <taxon>Pseudomonadota</taxon>
        <taxon>Alphaproteobacteria</taxon>
        <taxon>Rhodospirillales</taxon>
        <taxon>Rhodospirillaceae</taxon>
        <taxon>Rhodospirillaceae incertae sedis</taxon>
        <taxon>Candidatus Scatocola</taxon>
    </lineage>
</organism>
<reference evidence="1" key="2">
    <citation type="journal article" date="2021" name="PeerJ">
        <title>Extensive microbial diversity within the chicken gut microbiome revealed by metagenomics and culture.</title>
        <authorList>
            <person name="Gilroy R."/>
            <person name="Ravi A."/>
            <person name="Getino M."/>
            <person name="Pursley I."/>
            <person name="Horton D.L."/>
            <person name="Alikhan N.F."/>
            <person name="Baker D."/>
            <person name="Gharbi K."/>
            <person name="Hall N."/>
            <person name="Watson M."/>
            <person name="Adriaenssens E.M."/>
            <person name="Foster-Nyarko E."/>
            <person name="Jarju S."/>
            <person name="Secka A."/>
            <person name="Antonio M."/>
            <person name="Oren A."/>
            <person name="Chaudhuri R.R."/>
            <person name="La Ragione R."/>
            <person name="Hildebrand F."/>
            <person name="Pallen M.J."/>
        </authorList>
    </citation>
    <scope>NUCLEOTIDE SEQUENCE</scope>
    <source>
        <strain evidence="1">ChiW3-316</strain>
    </source>
</reference>
<dbReference type="InterPro" id="IPR036610">
    <property type="entry name" value="PEBP-like_sf"/>
</dbReference>
<dbReference type="InterPro" id="IPR008914">
    <property type="entry name" value="PEBP"/>
</dbReference>
<dbReference type="Pfam" id="PF01161">
    <property type="entry name" value="PBP"/>
    <property type="match status" value="1"/>
</dbReference>
<dbReference type="EMBL" id="DVNC01000021">
    <property type="protein sequence ID" value="HIU52901.1"/>
    <property type="molecule type" value="Genomic_DNA"/>
</dbReference>
<gene>
    <name evidence="1" type="ORF">IAD20_02350</name>
</gene>
<dbReference type="InterPro" id="IPR005247">
    <property type="entry name" value="YbhB_YbcL/LppC-like"/>
</dbReference>
<reference evidence="1" key="1">
    <citation type="submission" date="2020-10" db="EMBL/GenBank/DDBJ databases">
        <authorList>
            <person name="Gilroy R."/>
        </authorList>
    </citation>
    <scope>NUCLEOTIDE SEQUENCE</scope>
    <source>
        <strain evidence="1">ChiW3-316</strain>
    </source>
</reference>
<sequence length="154" mass="17454">MIVTSSAIKNGYFDDKYGKRGNDTEKKVPLLSFPFEIAEEPEGTVSYAWILEDEDAVPVAGFSWIHWMAANVRKKFIPEDFSRQNKDAIQGENSWGLIGYGGMTPPNTTHRYDLHVYALDTTLELQQGFSIEDLYRAMGEHILDSFTLSGKYTC</sequence>
<comment type="caution">
    <text evidence="1">The sequence shown here is derived from an EMBL/GenBank/DDBJ whole genome shotgun (WGS) entry which is preliminary data.</text>
</comment>
<dbReference type="Gene3D" id="3.90.280.10">
    <property type="entry name" value="PEBP-like"/>
    <property type="match status" value="1"/>
</dbReference>